<sequence length="1617" mass="172058">MNVTALLILLITGLVSGCTLVGNLTDYNSLTPPVLTDSNGTKIESLIINSADSLSNYNLRGECYYPNQKIDVIIQPSLNSLSTMEPKTFTTVCQDGSFSLDVNTQGWPDAEYTVKLEVTSLAGVKSSNETAVTKDIIAPNVSFSTALPAEVGNALIVALPVDGTCENDDGPVSIVSQGTTLATFTCTNGTFSGPVVVGALNDGATVLQVSQTDSAGNTGTANSSSFNKDSIAPLLPVTFGTLGSALSNNDTDRTVTVTVPADATQYRYVVVKDTDCSNQWAALMAATPVPAGTPATLSFAGDGQYRLCFIAGDQADNWQPDTAVIESGAVTIDTVGPALNITSPLAGSKHKSTVTVSGTCEAGASLNFAGDYTTSPSTGTCSVGGTFSFNITLTAGDGLKNFTLSSTDGAGNTTNHTAYSLIRDNVIVAPSVTLNTASTTNNPAAKFTVNDCSDATFILMKEINAPPALGDSGWIACSTAAQNYTFDLSANGDQQGLRNVRFYARDEAGNISTATVFTITYDSKAPILTLDPVPTLAINVSYPFVVYVTEATVTAADTLYLDYSTDGGTTWNVATSRALGLAGPMNNKSFTVNWTPNAYNTNVLVRARLTDSHGLTGTGTSNAFDVILDTIKPVITASEMKINGQLDPDDTVRSYVTVSLKASDAETAVTKFCLKTTNSAPNASDSCWVSVKAPKPGLAELPTLTLVDFDFFLGINFGSYSIYAWVMDVGGNISTNSATLEKDYNTINYINDPPPLVANFLTVNSTTPNNPPNTFDMNFANGAAAHISWQASDNGTIAKVELFYAIDGQPFTLISGALANNSSNATACAYSAPRTGCYLWNSTVPNDTFFKLQIRVTDNNGQTSQVTSPPLNSGAYNLIAGNQDPGHDGNAKSTVFNTNVNTDTAPGTVLVTTDGKIFFNDSSYGIIYIDPTTNNSKVLLRLAKENENAFGDGIPVEQARAKAILRTALDYQNRILVYDRDMIRRIDTNVTPMTIETLIGADPAGNLGTDTADTVADPRDLRINLIKTSSVDETWPIRRRSPFIPMPNGDLYFISEKPQTAKDNGGRIRLYKGSLAVPRVESVRFSGAGVFGQPAWDLNTMPYSFFSLKFDPATSAIQKAYVQAIYSVPGNSYGPMTELDPVTLVGNGVFPNHPFGNSSLTYYDVQGMDGRVYRANRSTENGVSQLQDDGTWVRVLGTGSQGECADGVDATSCPVALDDVFVDRYGRIFFSARGVIRTVVNGKVYTLFGQRKDAGDGGSGFDMRLASVTYIDHSVGDGVMLLDHQQNKLREVFPGASPEVRLVAGDGANAGVNFGIAANLQSILLGNWWDPNQFATNPANGDVYMNCANNKVLVTPPSTYTVYHSVCRLNRATGLWEQMMNGEGATPSHSQTSINYGDLQLVGYSPEIVGFKAGNLLMNNLYWNGTAHHNATFRLITPTTTHHVGGRISVDSDADDCPDGLSTDCSLGVSGVHRVAAPVYFDQLSGWMYTPPVNASILTAKMHVLYSGNVKTLLTLPQIPSAYAYDSAGAAIYYCGNVDKKLYKVAIHNAGDLGNTAVWPLASGTHFTITELPMPTDSITCQGRRILIKAASGPKPKRLVFMAMQNGLPAVSEYFIP</sequence>
<name>A0A1Z3NCJ6_BDEBC</name>
<dbReference type="Gene3D" id="2.60.40.10">
    <property type="entry name" value="Immunoglobulins"/>
    <property type="match status" value="2"/>
</dbReference>
<evidence type="ECO:0000313" key="2">
    <source>
        <dbReference type="Proteomes" id="UP000197003"/>
    </source>
</evidence>
<evidence type="ECO:0000313" key="1">
    <source>
        <dbReference type="EMBL" id="ASD65194.1"/>
    </source>
</evidence>
<dbReference type="RefSeq" id="WP_088566591.1">
    <property type="nucleotide sequence ID" value="NZ_CP020946.1"/>
</dbReference>
<gene>
    <name evidence="1" type="ORF">B9G79_17280</name>
</gene>
<organism evidence="1 2">
    <name type="scientific">Bdellovibrio bacteriovorus</name>
    <dbReference type="NCBI Taxonomy" id="959"/>
    <lineage>
        <taxon>Bacteria</taxon>
        <taxon>Pseudomonadati</taxon>
        <taxon>Bdellovibrionota</taxon>
        <taxon>Bdellovibrionia</taxon>
        <taxon>Bdellovibrionales</taxon>
        <taxon>Pseudobdellovibrionaceae</taxon>
        <taxon>Bdellovibrio</taxon>
    </lineage>
</organism>
<protein>
    <submittedName>
        <fullName evidence="1">Hemagglutinin</fullName>
    </submittedName>
</protein>
<reference evidence="1 2" key="1">
    <citation type="submission" date="2017-04" db="EMBL/GenBank/DDBJ databases">
        <title>Whole genome sequence of Bdellovibrio bacteriovorus strain SSB218315.</title>
        <authorList>
            <person name="Oyedara O."/>
            <person name="Rodriguez-Perez M.A."/>
        </authorList>
    </citation>
    <scope>NUCLEOTIDE SEQUENCE [LARGE SCALE GENOMIC DNA]</scope>
    <source>
        <strain evidence="1 2">SSB218315</strain>
    </source>
</reference>
<dbReference type="OrthoDB" id="5287009at2"/>
<proteinExistence type="predicted"/>
<dbReference type="Proteomes" id="UP000197003">
    <property type="component" value="Chromosome"/>
</dbReference>
<accession>A0A1Z3NCJ6</accession>
<dbReference type="InterPro" id="IPR013783">
    <property type="entry name" value="Ig-like_fold"/>
</dbReference>
<dbReference type="EMBL" id="CP020946">
    <property type="protein sequence ID" value="ASD65194.1"/>
    <property type="molecule type" value="Genomic_DNA"/>
</dbReference>